<feature type="binding site" evidence="8">
    <location>
        <begin position="11"/>
        <end position="13"/>
    </location>
    <ligand>
        <name>ATP</name>
        <dbReference type="ChEBI" id="CHEBI:30616"/>
    </ligand>
</feature>
<dbReference type="Gene3D" id="3.40.50.620">
    <property type="entry name" value="HUPs"/>
    <property type="match status" value="1"/>
</dbReference>
<keyword evidence="5 8" id="KW-0648">Protein biosynthesis</keyword>
<evidence type="ECO:0000256" key="3">
    <source>
        <dbReference type="ARBA" id="ARBA00022741"/>
    </source>
</evidence>
<dbReference type="InterPro" id="IPR001412">
    <property type="entry name" value="aa-tRNA-synth_I_CS"/>
</dbReference>
<keyword evidence="3 8" id="KW-0547">Nucleotide-binding</keyword>
<comment type="subcellular location">
    <subcellularLocation>
        <location evidence="8">Cytoplasm</location>
    </subcellularLocation>
</comment>
<dbReference type="GO" id="GO:0004830">
    <property type="term" value="F:tryptophan-tRNA ligase activity"/>
    <property type="evidence" value="ECO:0007669"/>
    <property type="project" value="UniProtKB-UniRule"/>
</dbReference>
<evidence type="ECO:0000256" key="4">
    <source>
        <dbReference type="ARBA" id="ARBA00022840"/>
    </source>
</evidence>
<gene>
    <name evidence="8 10" type="primary">trpS</name>
    <name evidence="10" type="ORF">DRJ00_02150</name>
</gene>
<dbReference type="InterPro" id="IPR050203">
    <property type="entry name" value="Trp-tRNA_synthetase"/>
</dbReference>
<organism evidence="10 11">
    <name type="scientific">Aerophobetes bacterium</name>
    <dbReference type="NCBI Taxonomy" id="2030807"/>
    <lineage>
        <taxon>Bacteria</taxon>
        <taxon>Candidatus Aerophobota</taxon>
    </lineage>
</organism>
<dbReference type="HAMAP" id="MF_00140_B">
    <property type="entry name" value="Trp_tRNA_synth_B"/>
    <property type="match status" value="1"/>
</dbReference>
<keyword evidence="2 8" id="KW-0436">Ligase</keyword>
<feature type="short sequence motif" description="'KMSKS' region" evidence="8">
    <location>
        <begin position="191"/>
        <end position="195"/>
    </location>
</feature>
<dbReference type="EC" id="6.1.1.2" evidence="8"/>
<comment type="caution">
    <text evidence="10">The sequence shown here is derived from an EMBL/GenBank/DDBJ whole genome shotgun (WGS) entry which is preliminary data.</text>
</comment>
<dbReference type="Gene3D" id="1.10.240.10">
    <property type="entry name" value="Tyrosyl-Transfer RNA Synthetase"/>
    <property type="match status" value="1"/>
</dbReference>
<dbReference type="InterPro" id="IPR002306">
    <property type="entry name" value="Trp-tRNA-ligase"/>
</dbReference>
<comment type="catalytic activity">
    <reaction evidence="7 8">
        <text>tRNA(Trp) + L-tryptophan + ATP = L-tryptophyl-tRNA(Trp) + AMP + diphosphate + H(+)</text>
        <dbReference type="Rhea" id="RHEA:24080"/>
        <dbReference type="Rhea" id="RHEA-COMP:9671"/>
        <dbReference type="Rhea" id="RHEA-COMP:9705"/>
        <dbReference type="ChEBI" id="CHEBI:15378"/>
        <dbReference type="ChEBI" id="CHEBI:30616"/>
        <dbReference type="ChEBI" id="CHEBI:33019"/>
        <dbReference type="ChEBI" id="CHEBI:57912"/>
        <dbReference type="ChEBI" id="CHEBI:78442"/>
        <dbReference type="ChEBI" id="CHEBI:78535"/>
        <dbReference type="ChEBI" id="CHEBI:456215"/>
        <dbReference type="EC" id="6.1.1.2"/>
    </reaction>
</comment>
<sequence length="328" mass="37600">MRRSRILSGMRPTGRLHLGNYAGALSNWVSLQEKYECFFMIADWHALTDRTDTKQIKQNIRDVLIDWLCAGLDPEKSCIFVQSHIPEHAELHLILSMITPLGWLERCPTYKEKLASGEENNYGLLGYPVLMTSDILIYKADRVPVGEDQLAHLEICREIARRFNFLYGKVFPEPQPLLSKATKILGLDGRKMSKSYDNYIALSDEPKLIEKKVRRMFTDPEKVYAGDPGHPEKCNVYTYHEVFGKPLGEDVEKIFEECKSGKLGCVPCKKKLSSVLIEVLSPFRKKRRELERDAGELEKILQEGREKARQVASATLREVKDAMQMSFS</sequence>
<feature type="short sequence motif" description="'HIGH' region" evidence="8">
    <location>
        <begin position="12"/>
        <end position="20"/>
    </location>
</feature>
<comment type="function">
    <text evidence="8">Catalyzes the attachment of tryptophan to tRNA(Trp).</text>
</comment>
<evidence type="ECO:0000256" key="5">
    <source>
        <dbReference type="ARBA" id="ARBA00022917"/>
    </source>
</evidence>
<feature type="binding site" evidence="8">
    <location>
        <position position="134"/>
    </location>
    <ligand>
        <name>L-tryptophan</name>
        <dbReference type="ChEBI" id="CHEBI:57912"/>
    </ligand>
</feature>
<keyword evidence="4 8" id="KW-0067">ATP-binding</keyword>
<dbReference type="FunFam" id="1.10.240.10:FF:000005">
    <property type="entry name" value="Tryptophan--tRNA ligase"/>
    <property type="match status" value="1"/>
</dbReference>
<dbReference type="GO" id="GO:0005829">
    <property type="term" value="C:cytosol"/>
    <property type="evidence" value="ECO:0007669"/>
    <property type="project" value="TreeGrafter"/>
</dbReference>
<dbReference type="PRINTS" id="PR01039">
    <property type="entry name" value="TRNASYNTHTRP"/>
</dbReference>
<evidence type="ECO:0000256" key="1">
    <source>
        <dbReference type="ARBA" id="ARBA00005594"/>
    </source>
</evidence>
<comment type="subunit">
    <text evidence="8">Homodimer.</text>
</comment>
<protein>
    <recommendedName>
        <fullName evidence="8">Tryptophan--tRNA ligase</fullName>
        <ecNumber evidence="8">6.1.1.2</ecNumber>
    </recommendedName>
    <alternativeName>
        <fullName evidence="8">Tryptophanyl-tRNA synthetase</fullName>
        <shortName evidence="8">TrpRS</shortName>
    </alternativeName>
</protein>
<reference evidence="10 11" key="1">
    <citation type="submission" date="2018-06" db="EMBL/GenBank/DDBJ databases">
        <title>Extensive metabolic versatility and redundancy in microbially diverse, dynamic hydrothermal sediments.</title>
        <authorList>
            <person name="Dombrowski N."/>
            <person name="Teske A."/>
            <person name="Baker B.J."/>
        </authorList>
    </citation>
    <scope>NUCLEOTIDE SEQUENCE [LARGE SCALE GENOMIC DNA]</scope>
    <source>
        <strain evidence="10">B47_G16</strain>
    </source>
</reference>
<dbReference type="GO" id="GO:0006436">
    <property type="term" value="P:tryptophanyl-tRNA aminoacylation"/>
    <property type="evidence" value="ECO:0007669"/>
    <property type="project" value="UniProtKB-UniRule"/>
</dbReference>
<feature type="binding site" evidence="8">
    <location>
        <begin position="191"/>
        <end position="195"/>
    </location>
    <ligand>
        <name>ATP</name>
        <dbReference type="ChEBI" id="CHEBI:30616"/>
    </ligand>
</feature>
<keyword evidence="8" id="KW-0963">Cytoplasm</keyword>
<feature type="binding site" evidence="8">
    <location>
        <position position="184"/>
    </location>
    <ligand>
        <name>ATP</name>
        <dbReference type="ChEBI" id="CHEBI:30616"/>
    </ligand>
</feature>
<dbReference type="Pfam" id="PF00579">
    <property type="entry name" value="tRNA-synt_1b"/>
    <property type="match status" value="1"/>
</dbReference>
<evidence type="ECO:0000256" key="7">
    <source>
        <dbReference type="ARBA" id="ARBA00049929"/>
    </source>
</evidence>
<evidence type="ECO:0000256" key="6">
    <source>
        <dbReference type="ARBA" id="ARBA00023146"/>
    </source>
</evidence>
<evidence type="ECO:0000256" key="8">
    <source>
        <dbReference type="HAMAP-Rule" id="MF_00140"/>
    </source>
</evidence>
<dbReference type="GO" id="GO:0005524">
    <property type="term" value="F:ATP binding"/>
    <property type="evidence" value="ECO:0007669"/>
    <property type="project" value="UniProtKB-UniRule"/>
</dbReference>
<proteinExistence type="inferred from homology"/>
<comment type="similarity">
    <text evidence="1 8 9">Belongs to the class-I aminoacyl-tRNA synthetase family.</text>
</comment>
<evidence type="ECO:0000256" key="2">
    <source>
        <dbReference type="ARBA" id="ARBA00022598"/>
    </source>
</evidence>
<dbReference type="PANTHER" id="PTHR43766">
    <property type="entry name" value="TRYPTOPHAN--TRNA LIGASE, MITOCHONDRIAL"/>
    <property type="match status" value="1"/>
</dbReference>
<evidence type="ECO:0000313" key="10">
    <source>
        <dbReference type="EMBL" id="RLE10225.1"/>
    </source>
</evidence>
<dbReference type="PROSITE" id="PS00178">
    <property type="entry name" value="AA_TRNA_LIGASE_I"/>
    <property type="match status" value="1"/>
</dbReference>
<dbReference type="AlphaFoldDB" id="A0A497E5P5"/>
<name>A0A497E5P5_UNCAE</name>
<dbReference type="SUPFAM" id="SSF52374">
    <property type="entry name" value="Nucleotidylyl transferase"/>
    <property type="match status" value="1"/>
</dbReference>
<keyword evidence="6 8" id="KW-0030">Aminoacyl-tRNA synthetase</keyword>
<feature type="binding site" evidence="8">
    <location>
        <begin position="146"/>
        <end position="148"/>
    </location>
    <ligand>
        <name>ATP</name>
        <dbReference type="ChEBI" id="CHEBI:30616"/>
    </ligand>
</feature>
<dbReference type="CDD" id="cd00806">
    <property type="entry name" value="TrpRS_core"/>
    <property type="match status" value="1"/>
</dbReference>
<accession>A0A497E5P5</accession>
<evidence type="ECO:0000256" key="9">
    <source>
        <dbReference type="RuleBase" id="RU363036"/>
    </source>
</evidence>
<dbReference type="EMBL" id="QMPZ01000014">
    <property type="protein sequence ID" value="RLE10225.1"/>
    <property type="molecule type" value="Genomic_DNA"/>
</dbReference>
<dbReference type="InterPro" id="IPR002305">
    <property type="entry name" value="aa-tRNA-synth_Ic"/>
</dbReference>
<dbReference type="Proteomes" id="UP000279422">
    <property type="component" value="Unassembled WGS sequence"/>
</dbReference>
<dbReference type="NCBIfam" id="TIGR00233">
    <property type="entry name" value="trpS"/>
    <property type="match status" value="1"/>
</dbReference>
<dbReference type="InterPro" id="IPR014729">
    <property type="entry name" value="Rossmann-like_a/b/a_fold"/>
</dbReference>
<feature type="binding site" evidence="8">
    <location>
        <begin position="19"/>
        <end position="20"/>
    </location>
    <ligand>
        <name>ATP</name>
        <dbReference type="ChEBI" id="CHEBI:30616"/>
    </ligand>
</feature>
<evidence type="ECO:0000313" key="11">
    <source>
        <dbReference type="Proteomes" id="UP000279422"/>
    </source>
</evidence>
<dbReference type="PANTHER" id="PTHR43766:SF1">
    <property type="entry name" value="TRYPTOPHAN--TRNA LIGASE, MITOCHONDRIAL"/>
    <property type="match status" value="1"/>
</dbReference>
<dbReference type="InterPro" id="IPR024109">
    <property type="entry name" value="Trp-tRNA-ligase_bac-type"/>
</dbReference>